<keyword evidence="4 12" id="KW-0812">Transmembrane</keyword>
<evidence type="ECO:0000256" key="2">
    <source>
        <dbReference type="ARBA" id="ARBA00022448"/>
    </source>
</evidence>
<gene>
    <name evidence="14" type="ORF">AVEN_215763_1</name>
</gene>
<dbReference type="OrthoDB" id="5984008at2759"/>
<protein>
    <recommendedName>
        <fullName evidence="13">Ionotropic glutamate receptor L-glutamate and glycine-binding domain-containing protein</fullName>
    </recommendedName>
</protein>
<dbReference type="SMART" id="SM00918">
    <property type="entry name" value="Lig_chan-Glu_bd"/>
    <property type="match status" value="1"/>
</dbReference>
<dbReference type="Proteomes" id="UP000499080">
    <property type="component" value="Unassembled WGS sequence"/>
</dbReference>
<evidence type="ECO:0000256" key="12">
    <source>
        <dbReference type="SAM" id="Phobius"/>
    </source>
</evidence>
<evidence type="ECO:0000259" key="13">
    <source>
        <dbReference type="SMART" id="SM00918"/>
    </source>
</evidence>
<organism evidence="14 15">
    <name type="scientific">Araneus ventricosus</name>
    <name type="common">Orbweaver spider</name>
    <name type="synonym">Epeira ventricosa</name>
    <dbReference type="NCBI Taxonomy" id="182803"/>
    <lineage>
        <taxon>Eukaryota</taxon>
        <taxon>Metazoa</taxon>
        <taxon>Ecdysozoa</taxon>
        <taxon>Arthropoda</taxon>
        <taxon>Chelicerata</taxon>
        <taxon>Arachnida</taxon>
        <taxon>Araneae</taxon>
        <taxon>Araneomorphae</taxon>
        <taxon>Entelegynae</taxon>
        <taxon>Araneoidea</taxon>
        <taxon>Araneidae</taxon>
        <taxon>Araneus</taxon>
    </lineage>
</organism>
<evidence type="ECO:0000256" key="3">
    <source>
        <dbReference type="ARBA" id="ARBA00022475"/>
    </source>
</evidence>
<evidence type="ECO:0000256" key="6">
    <source>
        <dbReference type="ARBA" id="ARBA00023065"/>
    </source>
</evidence>
<keyword evidence="11" id="KW-0407">Ion channel</keyword>
<evidence type="ECO:0000256" key="11">
    <source>
        <dbReference type="ARBA" id="ARBA00023303"/>
    </source>
</evidence>
<evidence type="ECO:0000256" key="8">
    <source>
        <dbReference type="ARBA" id="ARBA00023170"/>
    </source>
</evidence>
<keyword evidence="3" id="KW-1003">Cell membrane</keyword>
<dbReference type="EMBL" id="BGPR01003743">
    <property type="protein sequence ID" value="GBM91913.1"/>
    <property type="molecule type" value="Genomic_DNA"/>
</dbReference>
<feature type="domain" description="Ionotropic glutamate receptor L-glutamate and glycine-binding" evidence="13">
    <location>
        <begin position="16"/>
        <end position="77"/>
    </location>
</feature>
<evidence type="ECO:0000256" key="4">
    <source>
        <dbReference type="ARBA" id="ARBA00022692"/>
    </source>
</evidence>
<keyword evidence="5 12" id="KW-1133">Transmembrane helix</keyword>
<name>A0A4Y2JNE8_ARAVE</name>
<dbReference type="GO" id="GO:0015276">
    <property type="term" value="F:ligand-gated monoatomic ion channel activity"/>
    <property type="evidence" value="ECO:0007669"/>
    <property type="project" value="InterPro"/>
</dbReference>
<comment type="subcellular location">
    <subcellularLocation>
        <location evidence="1">Cell membrane</location>
        <topology evidence="1">Multi-pass membrane protein</topology>
    </subcellularLocation>
</comment>
<evidence type="ECO:0000256" key="7">
    <source>
        <dbReference type="ARBA" id="ARBA00023136"/>
    </source>
</evidence>
<evidence type="ECO:0000313" key="15">
    <source>
        <dbReference type="Proteomes" id="UP000499080"/>
    </source>
</evidence>
<feature type="transmembrane region" description="Helical" evidence="12">
    <location>
        <begin position="367"/>
        <end position="388"/>
    </location>
</feature>
<evidence type="ECO:0000256" key="9">
    <source>
        <dbReference type="ARBA" id="ARBA00023180"/>
    </source>
</evidence>
<dbReference type="Gene3D" id="3.40.190.10">
    <property type="entry name" value="Periplasmic binding protein-like II"/>
    <property type="match status" value="1"/>
</dbReference>
<evidence type="ECO:0000256" key="1">
    <source>
        <dbReference type="ARBA" id="ARBA00004651"/>
    </source>
</evidence>
<keyword evidence="7 12" id="KW-0472">Membrane</keyword>
<evidence type="ECO:0000256" key="5">
    <source>
        <dbReference type="ARBA" id="ARBA00022989"/>
    </source>
</evidence>
<dbReference type="SUPFAM" id="SSF53850">
    <property type="entry name" value="Periplasmic binding protein-like II"/>
    <property type="match status" value="1"/>
</dbReference>
<keyword evidence="8" id="KW-0675">Receptor</keyword>
<evidence type="ECO:0000313" key="14">
    <source>
        <dbReference type="EMBL" id="GBM91913.1"/>
    </source>
</evidence>
<dbReference type="Pfam" id="PF10613">
    <property type="entry name" value="Lig_chan-Glu_bd"/>
    <property type="match status" value="1"/>
</dbReference>
<keyword evidence="9" id="KW-0325">Glycoprotein</keyword>
<dbReference type="AlphaFoldDB" id="A0A4Y2JNE8"/>
<keyword evidence="15" id="KW-1185">Reference proteome</keyword>
<evidence type="ECO:0000256" key="10">
    <source>
        <dbReference type="ARBA" id="ARBA00023286"/>
    </source>
</evidence>
<dbReference type="GO" id="GO:0005886">
    <property type="term" value="C:plasma membrane"/>
    <property type="evidence" value="ECO:0007669"/>
    <property type="project" value="UniProtKB-SubCell"/>
</dbReference>
<dbReference type="InterPro" id="IPR019594">
    <property type="entry name" value="Glu/Gly-bd"/>
</dbReference>
<keyword evidence="10" id="KW-1071">Ligand-gated ion channel</keyword>
<keyword evidence="2" id="KW-0813">Transport</keyword>
<dbReference type="InterPro" id="IPR052192">
    <property type="entry name" value="Insect_Ionotropic_Sensory_Rcpt"/>
</dbReference>
<comment type="caution">
    <text evidence="14">The sequence shown here is derived from an EMBL/GenBank/DDBJ whole genome shotgun (WGS) entry which is preliminary data.</text>
</comment>
<dbReference type="PANTHER" id="PTHR42643">
    <property type="entry name" value="IONOTROPIC RECEPTOR 20A-RELATED"/>
    <property type="match status" value="1"/>
</dbReference>
<reference evidence="14 15" key="1">
    <citation type="journal article" date="2019" name="Sci. Rep.">
        <title>Orb-weaving spider Araneus ventricosus genome elucidates the spidroin gene catalogue.</title>
        <authorList>
            <person name="Kono N."/>
            <person name="Nakamura H."/>
            <person name="Ohtoshi R."/>
            <person name="Moran D.A.P."/>
            <person name="Shinohara A."/>
            <person name="Yoshida Y."/>
            <person name="Fujiwara M."/>
            <person name="Mori M."/>
            <person name="Tomita M."/>
            <person name="Arakawa K."/>
        </authorList>
    </citation>
    <scope>NUCLEOTIDE SEQUENCE [LARGE SCALE GENOMIC DNA]</scope>
</reference>
<sequence>MKFPKYLKVAAVNVWPYYIFIDPKNTTEFSGIEGELLKLLAERLKFDYTLHLPTDDQQFGFKDASGNWTGIKGMISREEVDMAIASLGIREEEFYLAEISVPYSDEQKTFTSDLPRPLPKYTVLINPLSLYVWIALVICFTLLPVVFYFLKIHKNHYGNVSNEEKCGRPTKHNPQNIATRILEGFWIVSNTLLGFIYTSAILSVLTVENKGNVIRSFEELAVLLDSRKYKCMLLKGNVVSNILIRSNLKHLRNIGSVIKSYHDTYIPSEYQMKPFGENRVVLGSKLLFQIMHGSTKYISDHSFEVVSVGIFLKKGFCCMNRLNTVLLRIASAGLYEKIIRDVAFKQEERISSSFNHTTGVMNLDLNALSGIFFVLLMGYFTSLVLLLLEIVYNRWQRKENNFK</sequence>
<accession>A0A4Y2JNE8</accession>
<dbReference type="PANTHER" id="PTHR42643:SF30">
    <property type="entry name" value="IONOTROPIC RECEPTOR 40A-RELATED"/>
    <property type="match status" value="1"/>
</dbReference>
<keyword evidence="6" id="KW-0406">Ion transport</keyword>
<feature type="transmembrane region" description="Helical" evidence="12">
    <location>
        <begin position="130"/>
        <end position="150"/>
    </location>
</feature>
<feature type="transmembrane region" description="Helical" evidence="12">
    <location>
        <begin position="185"/>
        <end position="207"/>
    </location>
</feature>
<proteinExistence type="predicted"/>